<dbReference type="Proteomes" id="UP000246280">
    <property type="component" value="Segment"/>
</dbReference>
<protein>
    <submittedName>
        <fullName evidence="2">Uncharacterized protein</fullName>
    </submittedName>
</protein>
<feature type="region of interest" description="Disordered" evidence="1">
    <location>
        <begin position="687"/>
        <end position="706"/>
    </location>
</feature>
<dbReference type="GeneID" id="54991244"/>
<organism evidence="2 3">
    <name type="scientific">Burkholderia phage vB_BmuP_KL4</name>
    <dbReference type="NCBI Taxonomy" id="2115967"/>
    <lineage>
        <taxon>Viruses</taxon>
        <taxon>Duplodnaviria</taxon>
        <taxon>Heunggongvirae</taxon>
        <taxon>Uroviricota</taxon>
        <taxon>Caudoviricetes</taxon>
        <taxon>Kelquatrovirus</taxon>
        <taxon>Kelquatrovirus KL4</taxon>
    </lineage>
</organism>
<sequence>MPGIKIPVYEQQITPGLDVPMARMPLGTPDMGGIGRGLEAAGAGAAAVGDVLRKQQMQDEQAAVARQLGNDRVTWLQNMQTAKDNAAPGAPDFTPNLIKRFDDYAQQQLQQMADGPAKRFYTLQLNDLRTSLAGQAITWQAEQHRSYNVSQYQQGNDAAARAIAMDPNLYGATRASQLALIDAAQIDPQTKAKLVENFKDVASTAAGMRMVSNDPAAALGVMTQKPDQPLPAGYEWVGDLPTAKLVALQGHARTLVAQQQNAAEREALQRENAAVDLHNQALTLVNEGKQLSPEFTNQLLTSTQGTSVAGAVRELIGMASQRAGFASASLAQQAATLQQYQAEAATRGTDPDQAATVKQLEQIHTASVAAYKADPWNAALDRGVLQGVPQVDTSSVPGLVTSLASRAQAAGAVEQAAGRRVSLLTPDEAQTVLTAVDALPIDTKAQALNQIGQAFGNAGRIADLAAQWKEKSPAMALALKAGAADAGGRPLMTTSGAPLSTFILAGAQALKDKTVKIDDVAGTGMRATIANAIGDSLPPEQAEDAKEAAYFIAAGSAARGGRTQPSSTDVQNAISGATGGISTTGGLQINGKPNIVAMPYGWREEDFQSAVKSVTAANIENPGVNTVVANGHEIPVADFVKQFASYRLVRVGVRGTYAVSTGSKFVTDKSGAPITVHLTFPTKSAPASAAPAAAAQPTAMPFPGGM</sequence>
<proteinExistence type="predicted"/>
<reference evidence="2 3" key="2">
    <citation type="submission" date="2018-05" db="EMBL/GenBank/DDBJ databases">
        <title>Lysogenic conversion of Stenotrophomonas maltophilia by temperate phage DLP4.</title>
        <authorList>
            <person name="Dennis J."/>
            <person name="Stothard P."/>
        </authorList>
    </citation>
    <scope>NUCLEOTIDE SEQUENCE [LARGE SCALE GENOMIC DNA]</scope>
</reference>
<name>A0A2S1GN27_9CAUD</name>
<dbReference type="KEGG" id="vg:54991244"/>
<dbReference type="RefSeq" id="YP_009800741.1">
    <property type="nucleotide sequence ID" value="NC_047958.1"/>
</dbReference>
<dbReference type="EMBL" id="MH128984">
    <property type="protein sequence ID" value="AWD90791.1"/>
    <property type="molecule type" value="Genomic_DNA"/>
</dbReference>
<evidence type="ECO:0000313" key="3">
    <source>
        <dbReference type="Proteomes" id="UP000246280"/>
    </source>
</evidence>
<evidence type="ECO:0000256" key="1">
    <source>
        <dbReference type="SAM" id="MobiDB-lite"/>
    </source>
</evidence>
<reference evidence="2 3" key="1">
    <citation type="submission" date="2018-03" db="EMBL/GenBank/DDBJ databases">
        <authorList>
            <person name="Keele B.F."/>
        </authorList>
    </citation>
    <scope>NUCLEOTIDE SEQUENCE [LARGE SCALE GENOMIC DNA]</scope>
</reference>
<keyword evidence="3" id="KW-1185">Reference proteome</keyword>
<evidence type="ECO:0000313" key="2">
    <source>
        <dbReference type="EMBL" id="AWD90791.1"/>
    </source>
</evidence>
<accession>A0A2S1GN27</accession>